<dbReference type="Gene3D" id="1.10.287.990">
    <property type="entry name" value="Fe,Mn superoxide dismutase (SOD) domain"/>
    <property type="match status" value="1"/>
</dbReference>
<dbReference type="Proteomes" id="UP000198552">
    <property type="component" value="Unassembled WGS sequence"/>
</dbReference>
<evidence type="ECO:0000259" key="8">
    <source>
        <dbReference type="Pfam" id="PF00081"/>
    </source>
</evidence>
<dbReference type="SUPFAM" id="SSF54719">
    <property type="entry name" value="Fe,Mn superoxide dismutase (SOD), C-terminal domain"/>
    <property type="match status" value="1"/>
</dbReference>
<proteinExistence type="inferred from homology"/>
<dbReference type="InterPro" id="IPR001189">
    <property type="entry name" value="Mn/Fe_SOD"/>
</dbReference>
<dbReference type="PANTHER" id="PTHR42769:SF3">
    <property type="entry name" value="SUPEROXIDE DISMUTASE [FE] 2, CHLOROPLASTIC"/>
    <property type="match status" value="1"/>
</dbReference>
<feature type="binding site" evidence="6">
    <location>
        <position position="192"/>
    </location>
    <ligand>
        <name>Mn(2+)</name>
        <dbReference type="ChEBI" id="CHEBI:29035"/>
    </ligand>
</feature>
<dbReference type="InterPro" id="IPR036314">
    <property type="entry name" value="SOD_C_sf"/>
</dbReference>
<feature type="domain" description="Manganese/iron superoxide dismutase N-terminal" evidence="8">
    <location>
        <begin position="37"/>
        <end position="117"/>
    </location>
</feature>
<evidence type="ECO:0000259" key="9">
    <source>
        <dbReference type="Pfam" id="PF02777"/>
    </source>
</evidence>
<dbReference type="FunFam" id="1.10.287.990:FF:000002">
    <property type="entry name" value="Superoxide dismutase"/>
    <property type="match status" value="1"/>
</dbReference>
<dbReference type="AlphaFoldDB" id="A0A1G9SYG1"/>
<dbReference type="PIRSF" id="PIRSF000349">
    <property type="entry name" value="SODismutase"/>
    <property type="match status" value="1"/>
</dbReference>
<evidence type="ECO:0000256" key="3">
    <source>
        <dbReference type="ARBA" id="ARBA00022723"/>
    </source>
</evidence>
<dbReference type="EMBL" id="FNHP01000005">
    <property type="protein sequence ID" value="SDM39885.1"/>
    <property type="molecule type" value="Genomic_DNA"/>
</dbReference>
<feature type="binding site" evidence="6">
    <location>
        <position position="196"/>
    </location>
    <ligand>
        <name>Mn(2+)</name>
        <dbReference type="ChEBI" id="CHEBI:29035"/>
    </ligand>
</feature>
<dbReference type="Gene3D" id="3.55.40.20">
    <property type="entry name" value="Iron/manganese superoxide dismutase, C-terminal domain"/>
    <property type="match status" value="1"/>
</dbReference>
<dbReference type="GO" id="GO:0004784">
    <property type="term" value="F:superoxide dismutase activity"/>
    <property type="evidence" value="ECO:0007669"/>
    <property type="project" value="UniProtKB-EC"/>
</dbReference>
<dbReference type="Pfam" id="PF02777">
    <property type="entry name" value="Sod_Fe_C"/>
    <property type="match status" value="1"/>
</dbReference>
<dbReference type="InterPro" id="IPR036324">
    <property type="entry name" value="Mn/Fe_SOD_N_sf"/>
</dbReference>
<gene>
    <name evidence="10" type="ORF">SAMN05428957_105193</name>
</gene>
<evidence type="ECO:0000256" key="1">
    <source>
        <dbReference type="ARBA" id="ARBA00008714"/>
    </source>
</evidence>
<protein>
    <recommendedName>
        <fullName evidence="2 7">Superoxide dismutase</fullName>
        <ecNumber evidence="2 7">1.15.1.1</ecNumber>
    </recommendedName>
</protein>
<name>A0A1G9SYG1_9BURK</name>
<dbReference type="SUPFAM" id="SSF46609">
    <property type="entry name" value="Fe,Mn superoxide dismutase (SOD), N-terminal domain"/>
    <property type="match status" value="1"/>
</dbReference>
<comment type="similarity">
    <text evidence="1 7">Belongs to the iron/manganese superoxide dismutase family.</text>
</comment>
<feature type="binding site" evidence="6">
    <location>
        <position position="62"/>
    </location>
    <ligand>
        <name>Mn(2+)</name>
        <dbReference type="ChEBI" id="CHEBI:29035"/>
    </ligand>
</feature>
<keyword evidence="4 7" id="KW-0560">Oxidoreductase</keyword>
<feature type="binding site" evidence="6">
    <location>
        <position position="109"/>
    </location>
    <ligand>
        <name>Mn(2+)</name>
        <dbReference type="ChEBI" id="CHEBI:29035"/>
    </ligand>
</feature>
<dbReference type="PANTHER" id="PTHR42769">
    <property type="entry name" value="SUPEROXIDE DISMUTASE"/>
    <property type="match status" value="1"/>
</dbReference>
<evidence type="ECO:0000313" key="10">
    <source>
        <dbReference type="EMBL" id="SDM39885.1"/>
    </source>
</evidence>
<dbReference type="PROSITE" id="PS00088">
    <property type="entry name" value="SOD_MN"/>
    <property type="match status" value="1"/>
</dbReference>
<dbReference type="EC" id="1.15.1.1" evidence="2 7"/>
<dbReference type="Pfam" id="PF00081">
    <property type="entry name" value="Sod_Fe_N"/>
    <property type="match status" value="1"/>
</dbReference>
<dbReference type="PRINTS" id="PR01703">
    <property type="entry name" value="MNSODISMTASE"/>
</dbReference>
<dbReference type="STRING" id="1527607.SAMN05428957_105193"/>
<evidence type="ECO:0000256" key="4">
    <source>
        <dbReference type="ARBA" id="ARBA00023002"/>
    </source>
</evidence>
<evidence type="ECO:0000256" key="5">
    <source>
        <dbReference type="ARBA" id="ARBA00023004"/>
    </source>
</evidence>
<evidence type="ECO:0000256" key="6">
    <source>
        <dbReference type="PIRSR" id="PIRSR000349-1"/>
    </source>
</evidence>
<organism evidence="10 11">
    <name type="scientific">Oryzisolibacter propanilivorax</name>
    <dbReference type="NCBI Taxonomy" id="1527607"/>
    <lineage>
        <taxon>Bacteria</taxon>
        <taxon>Pseudomonadati</taxon>
        <taxon>Pseudomonadota</taxon>
        <taxon>Betaproteobacteria</taxon>
        <taxon>Burkholderiales</taxon>
        <taxon>Comamonadaceae</taxon>
        <taxon>Oryzisolibacter</taxon>
    </lineage>
</organism>
<dbReference type="InterPro" id="IPR019831">
    <property type="entry name" value="Mn/Fe_SOD_N"/>
</dbReference>
<dbReference type="InterPro" id="IPR019832">
    <property type="entry name" value="Mn/Fe_SOD_C"/>
</dbReference>
<comment type="function">
    <text evidence="7">Destroys radicals which are normally produced within the cells and which are toxic to biological systems.</text>
</comment>
<dbReference type="InterPro" id="IPR019833">
    <property type="entry name" value="Mn/Fe_SOD_BS"/>
</dbReference>
<evidence type="ECO:0000313" key="11">
    <source>
        <dbReference type="Proteomes" id="UP000198552"/>
    </source>
</evidence>
<dbReference type="GO" id="GO:0046872">
    <property type="term" value="F:metal ion binding"/>
    <property type="evidence" value="ECO:0007669"/>
    <property type="project" value="UniProtKB-KW"/>
</dbReference>
<feature type="domain" description="Manganese/iron superoxide dismutase C-terminal" evidence="9">
    <location>
        <begin position="124"/>
        <end position="225"/>
    </location>
</feature>
<keyword evidence="5" id="KW-0408">Iron</keyword>
<reference evidence="11" key="1">
    <citation type="submission" date="2016-10" db="EMBL/GenBank/DDBJ databases">
        <authorList>
            <person name="Varghese N."/>
            <person name="Submissions S."/>
        </authorList>
    </citation>
    <scope>NUCLEOTIDE SEQUENCE [LARGE SCALE GENOMIC DNA]</scope>
    <source>
        <strain evidence="11">EPL6</strain>
    </source>
</reference>
<accession>A0A1G9SYG1</accession>
<keyword evidence="11" id="KW-1185">Reference proteome</keyword>
<keyword evidence="3 6" id="KW-0479">Metal-binding</keyword>
<evidence type="ECO:0000256" key="2">
    <source>
        <dbReference type="ARBA" id="ARBA00012682"/>
    </source>
</evidence>
<sequence>MATHPAILSYNGPFDPCLARQASRTIPIPTKKETTMEHTLPPLPYPIDALEPNYSRETLEYHHGKHHKAYVTNLNNLQKGTEFENMPLEEIVKTSSGGIYNNSAQIWNHTFFWNCMAPNGGGEPSGALADAIRAKWGSYGAFKEAFVKSAAGNFGSGWTWLVKKQDGSVDIVNMGAAGTPLTTEDKALLTVDVWEHAYYIDYRNERPRFVETFLDKLANWKFAEANFA</sequence>
<evidence type="ECO:0000256" key="7">
    <source>
        <dbReference type="RuleBase" id="RU000414"/>
    </source>
</evidence>
<comment type="catalytic activity">
    <reaction evidence="7">
        <text>2 superoxide + 2 H(+) = H2O2 + O2</text>
        <dbReference type="Rhea" id="RHEA:20696"/>
        <dbReference type="ChEBI" id="CHEBI:15378"/>
        <dbReference type="ChEBI" id="CHEBI:15379"/>
        <dbReference type="ChEBI" id="CHEBI:16240"/>
        <dbReference type="ChEBI" id="CHEBI:18421"/>
        <dbReference type="EC" id="1.15.1.1"/>
    </reaction>
</comment>